<accession>A0A2D0NCW4</accession>
<dbReference type="SUPFAM" id="SSF55729">
    <property type="entry name" value="Acyl-CoA N-acyltransferases (Nat)"/>
    <property type="match status" value="1"/>
</dbReference>
<dbReference type="GO" id="GO:0016747">
    <property type="term" value="F:acyltransferase activity, transferring groups other than amino-acyl groups"/>
    <property type="evidence" value="ECO:0007669"/>
    <property type="project" value="InterPro"/>
</dbReference>
<reference evidence="2 3" key="1">
    <citation type="submission" date="2017-10" db="EMBL/GenBank/DDBJ databases">
        <title>The draft genome sequence of Lewinella nigricans NBRC 102662.</title>
        <authorList>
            <person name="Wang K."/>
        </authorList>
    </citation>
    <scope>NUCLEOTIDE SEQUENCE [LARGE SCALE GENOMIC DNA]</scope>
    <source>
        <strain evidence="2 3">NBRC 102662</strain>
    </source>
</reference>
<evidence type="ECO:0000259" key="1">
    <source>
        <dbReference type="PROSITE" id="PS51186"/>
    </source>
</evidence>
<keyword evidence="2" id="KW-0808">Transferase</keyword>
<dbReference type="OrthoDB" id="9812289at2"/>
<sequence>MPDRSAKNITIVESDIDTCVRLSQLIPEFVGPPAAGEYHRRMDGVPHLLLVAFDDTRPVGFKAGYQRDGYFYSWMGGIIPEYRQLGLAAALAKRQEEWARAAGYDSITFKTRNQHKAMLIFALKNGFDIIGFREKETIATNRILLRKAL</sequence>
<organism evidence="2 3">
    <name type="scientific">Flavilitoribacter nigricans (strain ATCC 23147 / DSM 23189 / NBRC 102662 / NCIMB 1420 / SS-2)</name>
    <name type="common">Lewinella nigricans</name>
    <dbReference type="NCBI Taxonomy" id="1122177"/>
    <lineage>
        <taxon>Bacteria</taxon>
        <taxon>Pseudomonadati</taxon>
        <taxon>Bacteroidota</taxon>
        <taxon>Saprospiria</taxon>
        <taxon>Saprospirales</taxon>
        <taxon>Lewinellaceae</taxon>
        <taxon>Flavilitoribacter</taxon>
    </lineage>
</organism>
<dbReference type="Gene3D" id="3.40.630.30">
    <property type="match status" value="1"/>
</dbReference>
<dbReference type="EMBL" id="PDUD01000021">
    <property type="protein sequence ID" value="PHN05613.1"/>
    <property type="molecule type" value="Genomic_DNA"/>
</dbReference>
<dbReference type="AlphaFoldDB" id="A0A2D0NCW4"/>
<dbReference type="CDD" id="cd04301">
    <property type="entry name" value="NAT_SF"/>
    <property type="match status" value="1"/>
</dbReference>
<dbReference type="Pfam" id="PF00583">
    <property type="entry name" value="Acetyltransf_1"/>
    <property type="match status" value="1"/>
</dbReference>
<evidence type="ECO:0000313" key="3">
    <source>
        <dbReference type="Proteomes" id="UP000223913"/>
    </source>
</evidence>
<proteinExistence type="predicted"/>
<comment type="caution">
    <text evidence="2">The sequence shown here is derived from an EMBL/GenBank/DDBJ whole genome shotgun (WGS) entry which is preliminary data.</text>
</comment>
<gene>
    <name evidence="2" type="ORF">CRP01_16635</name>
</gene>
<feature type="domain" description="N-acetyltransferase" evidence="1">
    <location>
        <begin position="9"/>
        <end position="149"/>
    </location>
</feature>
<name>A0A2D0NCW4_FLAN2</name>
<dbReference type="Proteomes" id="UP000223913">
    <property type="component" value="Unassembled WGS sequence"/>
</dbReference>
<keyword evidence="3" id="KW-1185">Reference proteome</keyword>
<protein>
    <submittedName>
        <fullName evidence="2">GNAT family N-acetyltransferase</fullName>
    </submittedName>
</protein>
<evidence type="ECO:0000313" key="2">
    <source>
        <dbReference type="EMBL" id="PHN05613.1"/>
    </source>
</evidence>
<dbReference type="InterPro" id="IPR000182">
    <property type="entry name" value="GNAT_dom"/>
</dbReference>
<dbReference type="PROSITE" id="PS51186">
    <property type="entry name" value="GNAT"/>
    <property type="match status" value="1"/>
</dbReference>
<dbReference type="InterPro" id="IPR016181">
    <property type="entry name" value="Acyl_CoA_acyltransferase"/>
</dbReference>